<evidence type="ECO:0000256" key="2">
    <source>
        <dbReference type="ARBA" id="ARBA00022519"/>
    </source>
</evidence>
<dbReference type="GO" id="GO:0007165">
    <property type="term" value="P:signal transduction"/>
    <property type="evidence" value="ECO:0007669"/>
    <property type="project" value="UniProtKB-KW"/>
</dbReference>
<evidence type="ECO:0000256" key="5">
    <source>
        <dbReference type="PROSITE-ProRule" id="PRU00284"/>
    </source>
</evidence>
<evidence type="ECO:0000256" key="6">
    <source>
        <dbReference type="SAM" id="Coils"/>
    </source>
</evidence>
<evidence type="ECO:0000256" key="3">
    <source>
        <dbReference type="ARBA" id="ARBA00023224"/>
    </source>
</evidence>
<dbReference type="InterPro" id="IPR004089">
    <property type="entry name" value="MCPsignal_dom"/>
</dbReference>
<sequence>MAKFRIGTKLGLTTGIGVLLVGGMLTNEWLGNDSIATSSRLVLVNTSNKANAQAADAAMLRAQLAIRDLSDVQTGEQLDGSARKGRDAITEAKREIEAAEQRATREVTKTAYREIRPLLERSDALIGELTAARKSAIAAMAGRAAVTAAWTQSLETLIASRAFAALDNRGDIEGALRQADALLQSSRAASWQFVALSDLKLVATVTGDEAKSLEALNRARSLTDNRASVAAIDALIADAKGYQTATDAVIKAEVQAIATRRDKIAPVIGEIDVRIDKLVGVANEFTAKRQGELLALLEQVRNVGSIVGVMVVLVLIGSALFSVMNIARPIRRIGEVLLELAGGNKAVAIPYTERGDEVGDNARAASTFKDNLIQIERMESEQKSLELATAAQRKADMNQLADQFQAAVGGIVATVSTASGELEAAAGKLSSTAEQTQQLSGMVASASEEASANVESVASATEEMSTSVIEISRQVHDSSRIAGEAVKQAQQTDLRINELLKAAGRIGDVVKLITAIAEQTNLLALNATIEAARAGESGRGFAVVASEVKALAEQTAKATDEISTQIAGMQSATQDSVGAIKEIGATITRIADISSTIAATVEEQGAATAEIARNVSEAAKGTAEVADKIVQVNHGASATGTASAQVLASAQSLSRQSSSLQTEVTNFLRTVRAA</sequence>
<feature type="coiled-coil region" evidence="6">
    <location>
        <begin position="82"/>
        <end position="109"/>
    </location>
</feature>
<keyword evidence="3 5" id="KW-0807">Transducer</keyword>
<evidence type="ECO:0000259" key="8">
    <source>
        <dbReference type="PROSITE" id="PS50111"/>
    </source>
</evidence>
<protein>
    <submittedName>
        <fullName evidence="11">Methyl-accepting chemotaxis sensory transducer</fullName>
    </submittedName>
</protein>
<dbReference type="KEGG" id="rpc:RPC_0061"/>
<feature type="domain" description="HAMP" evidence="10">
    <location>
        <begin position="324"/>
        <end position="377"/>
    </location>
</feature>
<proteinExistence type="inferred from homology"/>
<accession>Q21D96</accession>
<feature type="domain" description="T-SNARE coiled-coil homology" evidence="9">
    <location>
        <begin position="570"/>
        <end position="632"/>
    </location>
</feature>
<dbReference type="GO" id="GO:0005886">
    <property type="term" value="C:plasma membrane"/>
    <property type="evidence" value="ECO:0007669"/>
    <property type="project" value="UniProtKB-SubCell"/>
</dbReference>
<keyword evidence="7" id="KW-0812">Transmembrane</keyword>
<dbReference type="PROSITE" id="PS50885">
    <property type="entry name" value="HAMP"/>
    <property type="match status" value="1"/>
</dbReference>
<dbReference type="InterPro" id="IPR000727">
    <property type="entry name" value="T_SNARE_dom"/>
</dbReference>
<dbReference type="AlphaFoldDB" id="Q21D96"/>
<keyword evidence="6" id="KW-0175">Coiled coil</keyword>
<dbReference type="PROSITE" id="PS50111">
    <property type="entry name" value="CHEMOTAXIS_TRANSDUC_2"/>
    <property type="match status" value="1"/>
</dbReference>
<dbReference type="PANTHER" id="PTHR32089">
    <property type="entry name" value="METHYL-ACCEPTING CHEMOTAXIS PROTEIN MCPB"/>
    <property type="match status" value="1"/>
</dbReference>
<keyword evidence="7" id="KW-0472">Membrane</keyword>
<keyword evidence="7" id="KW-1133">Transmembrane helix</keyword>
<dbReference type="SUPFAM" id="SSF58104">
    <property type="entry name" value="Methyl-accepting chemotaxis protein (MCP) signaling domain"/>
    <property type="match status" value="1"/>
</dbReference>
<evidence type="ECO:0000313" key="11">
    <source>
        <dbReference type="EMBL" id="ABD85640.1"/>
    </source>
</evidence>
<dbReference type="PANTHER" id="PTHR32089:SF112">
    <property type="entry name" value="LYSOZYME-LIKE PROTEIN-RELATED"/>
    <property type="match status" value="1"/>
</dbReference>
<gene>
    <name evidence="11" type="ordered locus">RPC_0061</name>
</gene>
<evidence type="ECO:0000256" key="7">
    <source>
        <dbReference type="SAM" id="Phobius"/>
    </source>
</evidence>
<comment type="subcellular location">
    <subcellularLocation>
        <location evidence="1">Cell inner membrane</location>
        <topology evidence="1">Multi-pass membrane protein</topology>
    </subcellularLocation>
</comment>
<dbReference type="InterPro" id="IPR003660">
    <property type="entry name" value="HAMP_dom"/>
</dbReference>
<dbReference type="STRING" id="316056.RPC_0061"/>
<evidence type="ECO:0000256" key="4">
    <source>
        <dbReference type="ARBA" id="ARBA00029447"/>
    </source>
</evidence>
<dbReference type="EMBL" id="CP000301">
    <property type="protein sequence ID" value="ABD85640.1"/>
    <property type="molecule type" value="Genomic_DNA"/>
</dbReference>
<dbReference type="SMART" id="SM00283">
    <property type="entry name" value="MA"/>
    <property type="match status" value="1"/>
</dbReference>
<dbReference type="eggNOG" id="COG0840">
    <property type="taxonomic scope" value="Bacteria"/>
</dbReference>
<dbReference type="OrthoDB" id="3378718at2"/>
<evidence type="ECO:0000259" key="9">
    <source>
        <dbReference type="PROSITE" id="PS50192"/>
    </source>
</evidence>
<feature type="domain" description="Methyl-accepting transducer" evidence="8">
    <location>
        <begin position="411"/>
        <end position="654"/>
    </location>
</feature>
<dbReference type="RefSeq" id="WP_011470548.1">
    <property type="nucleotide sequence ID" value="NC_007925.1"/>
</dbReference>
<dbReference type="Pfam" id="PF00015">
    <property type="entry name" value="MCPsignal"/>
    <property type="match status" value="1"/>
</dbReference>
<reference evidence="11" key="1">
    <citation type="submission" date="2006-03" db="EMBL/GenBank/DDBJ databases">
        <title>Complete sequence of Rhodopseudomonas palustris BisB18.</title>
        <authorList>
            <consortium name="US DOE Joint Genome Institute"/>
            <person name="Copeland A."/>
            <person name="Lucas S."/>
            <person name="Lapidus A."/>
            <person name="Barry K."/>
            <person name="Detter J.C."/>
            <person name="Glavina del Rio T."/>
            <person name="Hammon N."/>
            <person name="Israni S."/>
            <person name="Dalin E."/>
            <person name="Tice H."/>
            <person name="Pitluck S."/>
            <person name="Chain P."/>
            <person name="Malfatti S."/>
            <person name="Shin M."/>
            <person name="Vergez L."/>
            <person name="Schmutz J."/>
            <person name="Larimer F."/>
            <person name="Land M."/>
            <person name="Hauser L."/>
            <person name="Pelletier D.A."/>
            <person name="Kyrpides N."/>
            <person name="Anderson I."/>
            <person name="Oda Y."/>
            <person name="Harwood C.S."/>
            <person name="Richardson P."/>
        </authorList>
    </citation>
    <scope>NUCLEOTIDE SEQUENCE [LARGE SCALE GENOMIC DNA]</scope>
    <source>
        <strain evidence="11">BisB18</strain>
    </source>
</reference>
<feature type="transmembrane region" description="Helical" evidence="7">
    <location>
        <begin position="303"/>
        <end position="323"/>
    </location>
</feature>
<dbReference type="PROSITE" id="PS50192">
    <property type="entry name" value="T_SNARE"/>
    <property type="match status" value="1"/>
</dbReference>
<dbReference type="HOGENOM" id="CLU_000445_107_27_5"/>
<keyword evidence="2" id="KW-1003">Cell membrane</keyword>
<keyword evidence="2" id="KW-0997">Cell inner membrane</keyword>
<evidence type="ECO:0000256" key="1">
    <source>
        <dbReference type="ARBA" id="ARBA00004429"/>
    </source>
</evidence>
<organism evidence="11">
    <name type="scientific">Rhodopseudomonas palustris (strain BisB18)</name>
    <dbReference type="NCBI Taxonomy" id="316056"/>
    <lineage>
        <taxon>Bacteria</taxon>
        <taxon>Pseudomonadati</taxon>
        <taxon>Pseudomonadota</taxon>
        <taxon>Alphaproteobacteria</taxon>
        <taxon>Hyphomicrobiales</taxon>
        <taxon>Nitrobacteraceae</taxon>
        <taxon>Rhodopseudomonas</taxon>
    </lineage>
</organism>
<dbReference type="Gene3D" id="1.10.287.950">
    <property type="entry name" value="Methyl-accepting chemotaxis protein"/>
    <property type="match status" value="1"/>
</dbReference>
<evidence type="ECO:0000259" key="10">
    <source>
        <dbReference type="PROSITE" id="PS50885"/>
    </source>
</evidence>
<comment type="similarity">
    <text evidence="4">Belongs to the methyl-accepting chemotaxis (MCP) protein family.</text>
</comment>
<name>Q21D96_RHOPB</name>